<dbReference type="EMBL" id="AEQP01000002">
    <property type="protein sequence ID" value="EFV95710.1"/>
    <property type="molecule type" value="Genomic_DNA"/>
</dbReference>
<dbReference type="InterPro" id="IPR035996">
    <property type="entry name" value="4pyrrol_Methylase_sf"/>
</dbReference>
<evidence type="ECO:0000256" key="4">
    <source>
        <dbReference type="ARBA" id="ARBA00022679"/>
    </source>
</evidence>
<reference evidence="7 8" key="1">
    <citation type="submission" date="2010-12" db="EMBL/GenBank/DDBJ databases">
        <authorList>
            <person name="Muzny D."/>
            <person name="Qin X."/>
            <person name="Deng J."/>
            <person name="Jiang H."/>
            <person name="Liu Y."/>
            <person name="Qu J."/>
            <person name="Song X.-Z."/>
            <person name="Zhang L."/>
            <person name="Thornton R."/>
            <person name="Coyle M."/>
            <person name="Francisco L."/>
            <person name="Jackson L."/>
            <person name="Javaid M."/>
            <person name="Korchina V."/>
            <person name="Kovar C."/>
            <person name="Mata R."/>
            <person name="Mathew T."/>
            <person name="Ngo R."/>
            <person name="Nguyen L."/>
            <person name="Nguyen N."/>
            <person name="Okwuonu G."/>
            <person name="Ongeri F."/>
            <person name="Pham C."/>
            <person name="Simmons D."/>
            <person name="Wilczek-Boney K."/>
            <person name="Hale W."/>
            <person name="Jakkamsetti A."/>
            <person name="Pham P."/>
            <person name="Ruth R."/>
            <person name="San Lucas F."/>
            <person name="Warren J."/>
            <person name="Zhang J."/>
            <person name="Zhao Z."/>
            <person name="Zhou C."/>
            <person name="Zhu D."/>
            <person name="Lee S."/>
            <person name="Bess C."/>
            <person name="Blankenburg K."/>
            <person name="Forbes L."/>
            <person name="Fu Q."/>
            <person name="Gubbala S."/>
            <person name="Hirani K."/>
            <person name="Jayaseelan J.C."/>
            <person name="Lara F."/>
            <person name="Munidasa M."/>
            <person name="Palculict T."/>
            <person name="Patil S."/>
            <person name="Pu L.-L."/>
            <person name="Saada N."/>
            <person name="Tang L."/>
            <person name="Weissenberger G."/>
            <person name="Zhu Y."/>
            <person name="Hemphill L."/>
            <person name="Shang Y."/>
            <person name="Youmans B."/>
            <person name="Ayvaz T."/>
            <person name="Ross M."/>
            <person name="Santibanez J."/>
            <person name="Aqrawi P."/>
            <person name="Gross S."/>
            <person name="Joshi V."/>
            <person name="Fowler G."/>
            <person name="Nazareth L."/>
            <person name="Reid J."/>
            <person name="Worley K."/>
            <person name="Petrosino J."/>
            <person name="Highlander S."/>
            <person name="Gibbs R."/>
        </authorList>
    </citation>
    <scope>NUCLEOTIDE SEQUENCE [LARGE SCALE GENOMIC DNA]</scope>
    <source>
        <strain evidence="7 8">ATCC 51599</strain>
    </source>
</reference>
<dbReference type="InterPro" id="IPR000878">
    <property type="entry name" value="4pyrrol_Mease"/>
</dbReference>
<evidence type="ECO:0000313" key="7">
    <source>
        <dbReference type="EMBL" id="EFV95710.1"/>
    </source>
</evidence>
<dbReference type="AlphaFoldDB" id="E7RVA6"/>
<keyword evidence="5" id="KW-0949">S-adenosyl-L-methionine</keyword>
<feature type="domain" description="Tetrapyrrole methylase" evidence="6">
    <location>
        <begin position="87"/>
        <end position="224"/>
    </location>
</feature>
<dbReference type="STRING" id="887898.HMPREF0551_0618"/>
<keyword evidence="4 7" id="KW-0808">Transferase</keyword>
<dbReference type="CDD" id="cd11649">
    <property type="entry name" value="RsmI_like"/>
    <property type="match status" value="1"/>
</dbReference>
<dbReference type="Gene3D" id="3.30.950.10">
    <property type="entry name" value="Methyltransferase, Cobalt-precorrin-4 Transmethylase, Domain 2"/>
    <property type="match status" value="1"/>
</dbReference>
<keyword evidence="3 7" id="KW-0489">Methyltransferase</keyword>
<organism evidence="7 8">
    <name type="scientific">Lautropia mirabilis ATCC 51599</name>
    <dbReference type="NCBI Taxonomy" id="887898"/>
    <lineage>
        <taxon>Bacteria</taxon>
        <taxon>Pseudomonadati</taxon>
        <taxon>Pseudomonadota</taxon>
        <taxon>Betaproteobacteria</taxon>
        <taxon>Burkholderiales</taxon>
        <taxon>Burkholderiaceae</taxon>
        <taxon>Lautropia</taxon>
    </lineage>
</organism>
<keyword evidence="1" id="KW-0963">Cytoplasm</keyword>
<sequence>MKPTPHGRLLLIPTPLQQPEECQQPWLLEPDRQRVSALTDFLVETPKAARRWLGLLGMQQPIRDLQLRALPGKSEGKAPRLDARDWLAPALEGRDMGLLSDAGCPGVADPGALLVEAAHQLGIEVVPLVGPSSLLLGLMASGLNGQRFAFQGYLPKAADERAQTIARLAQRSRHERETQLLIETPYRNQAMADALVAHLPEDARLCVATDLTGPAQRVETRTVQDWRRKPPVMPDKRPALFLFLA</sequence>
<evidence type="ECO:0000256" key="5">
    <source>
        <dbReference type="ARBA" id="ARBA00022691"/>
    </source>
</evidence>
<dbReference type="InterPro" id="IPR014777">
    <property type="entry name" value="4pyrrole_Mease_sub1"/>
</dbReference>
<dbReference type="eggNOG" id="COG0313">
    <property type="taxonomic scope" value="Bacteria"/>
</dbReference>
<dbReference type="PANTHER" id="PTHR46111">
    <property type="entry name" value="RIBOSOMAL RNA SMALL SUBUNIT METHYLTRANSFERASE I"/>
    <property type="match status" value="1"/>
</dbReference>
<evidence type="ECO:0000313" key="8">
    <source>
        <dbReference type="Proteomes" id="UP000011021"/>
    </source>
</evidence>
<dbReference type="PANTHER" id="PTHR46111:SF2">
    <property type="entry name" value="SAM-DEPENDENT METHYLTRANSFERASE"/>
    <property type="match status" value="1"/>
</dbReference>
<dbReference type="Proteomes" id="UP000011021">
    <property type="component" value="Unassembled WGS sequence"/>
</dbReference>
<keyword evidence="8" id="KW-1185">Reference proteome</keyword>
<dbReference type="GO" id="GO:0006364">
    <property type="term" value="P:rRNA processing"/>
    <property type="evidence" value="ECO:0007669"/>
    <property type="project" value="UniProtKB-KW"/>
</dbReference>
<evidence type="ECO:0000256" key="2">
    <source>
        <dbReference type="ARBA" id="ARBA00022552"/>
    </source>
</evidence>
<dbReference type="HOGENOM" id="CLU_044779_4_1_4"/>
<protein>
    <submittedName>
        <fullName evidence="7">Putative S-adenosylmethionine-dependent methyltransferase, YraL family</fullName>
    </submittedName>
</protein>
<dbReference type="Gene3D" id="3.40.1010.10">
    <property type="entry name" value="Cobalt-precorrin-4 Transmethylase, Domain 1"/>
    <property type="match status" value="1"/>
</dbReference>
<dbReference type="GO" id="GO:0032259">
    <property type="term" value="P:methylation"/>
    <property type="evidence" value="ECO:0007669"/>
    <property type="project" value="UniProtKB-KW"/>
</dbReference>
<evidence type="ECO:0000259" key="6">
    <source>
        <dbReference type="Pfam" id="PF00590"/>
    </source>
</evidence>
<dbReference type="RefSeq" id="WP_005672694.1">
    <property type="nucleotide sequence ID" value="NZ_CP146288.1"/>
</dbReference>
<comment type="caution">
    <text evidence="7">The sequence shown here is derived from an EMBL/GenBank/DDBJ whole genome shotgun (WGS) entry which is preliminary data.</text>
</comment>
<name>E7RVA6_9BURK</name>
<dbReference type="InterPro" id="IPR008189">
    <property type="entry name" value="rRNA_ssu_MeTfrase_I"/>
</dbReference>
<dbReference type="GO" id="GO:0008168">
    <property type="term" value="F:methyltransferase activity"/>
    <property type="evidence" value="ECO:0007669"/>
    <property type="project" value="UniProtKB-KW"/>
</dbReference>
<dbReference type="InterPro" id="IPR014776">
    <property type="entry name" value="4pyrrole_Mease_sub2"/>
</dbReference>
<accession>E7RVA6</accession>
<keyword evidence="2" id="KW-0698">rRNA processing</keyword>
<evidence type="ECO:0000256" key="3">
    <source>
        <dbReference type="ARBA" id="ARBA00022603"/>
    </source>
</evidence>
<dbReference type="SUPFAM" id="SSF53790">
    <property type="entry name" value="Tetrapyrrole methylase"/>
    <property type="match status" value="1"/>
</dbReference>
<proteinExistence type="predicted"/>
<gene>
    <name evidence="7" type="ORF">HMPREF0551_0618</name>
</gene>
<dbReference type="Pfam" id="PF00590">
    <property type="entry name" value="TP_methylase"/>
    <property type="match status" value="1"/>
</dbReference>
<evidence type="ECO:0000256" key="1">
    <source>
        <dbReference type="ARBA" id="ARBA00022490"/>
    </source>
</evidence>